<reference evidence="2" key="1">
    <citation type="journal article" date="2014" name="Front. Microbiol.">
        <title>High frequency of phylogenetically diverse reductive dehalogenase-homologous genes in deep subseafloor sedimentary metagenomes.</title>
        <authorList>
            <person name="Kawai M."/>
            <person name="Futagami T."/>
            <person name="Toyoda A."/>
            <person name="Takaki Y."/>
            <person name="Nishi S."/>
            <person name="Hori S."/>
            <person name="Arai W."/>
            <person name="Tsubouchi T."/>
            <person name="Morono Y."/>
            <person name="Uchiyama I."/>
            <person name="Ito T."/>
            <person name="Fujiyama A."/>
            <person name="Inagaki F."/>
            <person name="Takami H."/>
        </authorList>
    </citation>
    <scope>NUCLEOTIDE SEQUENCE</scope>
    <source>
        <strain evidence="2">Expedition CK06-06</strain>
    </source>
</reference>
<sequence length="69" mass="7941">MIADVSEHFISFFNRDYWTRVGGRAPLSLALSVDGTASAEKHPERASRLPQNKKQDKLSRENNHFLWGR</sequence>
<proteinExistence type="predicted"/>
<feature type="region of interest" description="Disordered" evidence="1">
    <location>
        <begin position="36"/>
        <end position="69"/>
    </location>
</feature>
<feature type="compositionally biased region" description="Basic and acidic residues" evidence="1">
    <location>
        <begin position="39"/>
        <end position="63"/>
    </location>
</feature>
<accession>X1MN94</accession>
<protein>
    <submittedName>
        <fullName evidence="2">Uncharacterized protein</fullName>
    </submittedName>
</protein>
<evidence type="ECO:0000256" key="1">
    <source>
        <dbReference type="SAM" id="MobiDB-lite"/>
    </source>
</evidence>
<comment type="caution">
    <text evidence="2">The sequence shown here is derived from an EMBL/GenBank/DDBJ whole genome shotgun (WGS) entry which is preliminary data.</text>
</comment>
<name>X1MN94_9ZZZZ</name>
<evidence type="ECO:0000313" key="2">
    <source>
        <dbReference type="EMBL" id="GAI32793.1"/>
    </source>
</evidence>
<organism evidence="2">
    <name type="scientific">marine sediment metagenome</name>
    <dbReference type="NCBI Taxonomy" id="412755"/>
    <lineage>
        <taxon>unclassified sequences</taxon>
        <taxon>metagenomes</taxon>
        <taxon>ecological metagenomes</taxon>
    </lineage>
</organism>
<dbReference type="EMBL" id="BARV01032200">
    <property type="protein sequence ID" value="GAI32793.1"/>
    <property type="molecule type" value="Genomic_DNA"/>
</dbReference>
<gene>
    <name evidence="2" type="ORF">S06H3_50810</name>
</gene>
<dbReference type="AlphaFoldDB" id="X1MN94"/>